<reference evidence="2 3" key="1">
    <citation type="submission" date="2014-09" db="EMBL/GenBank/DDBJ databases">
        <title>Alistipes sp. 627, sp. nov., a novel member of the family Rikenellaceae isolated from human faeces.</title>
        <authorList>
            <person name="Shkoporov A.N."/>
            <person name="Chaplin A.V."/>
            <person name="Motuzova O.V."/>
            <person name="Kafarskaia L.I."/>
            <person name="Khokhlova E.V."/>
            <person name="Efimov B.A."/>
        </authorList>
    </citation>
    <scope>NUCLEOTIDE SEQUENCE [LARGE SCALE GENOMIC DNA]</scope>
    <source>
        <strain evidence="2 3">627</strain>
    </source>
</reference>
<feature type="compositionally biased region" description="Basic and acidic residues" evidence="1">
    <location>
        <begin position="1"/>
        <end position="22"/>
    </location>
</feature>
<dbReference type="EMBL" id="JRGF01000003">
    <property type="protein sequence ID" value="KHE42536.1"/>
    <property type="molecule type" value="Genomic_DNA"/>
</dbReference>
<sequence>MKSIRDVRRPGGNRSDSDDLRRSTKLAPAKKGGRERYSVYDGDDEEEMSLSLSKKESVFDYFDDGEESVG</sequence>
<protein>
    <submittedName>
        <fullName evidence="2">Uncharacterized protein</fullName>
    </submittedName>
</protein>
<proteinExistence type="predicted"/>
<name>A0ABR4YKE3_9BACT</name>
<evidence type="ECO:0000313" key="3">
    <source>
        <dbReference type="Proteomes" id="UP000030889"/>
    </source>
</evidence>
<dbReference type="RefSeq" id="WP_022063677.1">
    <property type="nucleotide sequence ID" value="NZ_JRGF01000003.1"/>
</dbReference>
<comment type="caution">
    <text evidence="2">The sequence shown here is derived from an EMBL/GenBank/DDBJ whole genome shotgun (WGS) entry which is preliminary data.</text>
</comment>
<gene>
    <name evidence="2" type="ORF">LG35_02770</name>
</gene>
<evidence type="ECO:0000256" key="1">
    <source>
        <dbReference type="SAM" id="MobiDB-lite"/>
    </source>
</evidence>
<accession>A0ABR4YKE3</accession>
<feature type="region of interest" description="Disordered" evidence="1">
    <location>
        <begin position="1"/>
        <end position="51"/>
    </location>
</feature>
<organism evidence="2 3">
    <name type="scientific">Alistipes inops</name>
    <dbReference type="NCBI Taxonomy" id="1501391"/>
    <lineage>
        <taxon>Bacteria</taxon>
        <taxon>Pseudomonadati</taxon>
        <taxon>Bacteroidota</taxon>
        <taxon>Bacteroidia</taxon>
        <taxon>Bacteroidales</taxon>
        <taxon>Rikenellaceae</taxon>
        <taxon>Alistipes</taxon>
    </lineage>
</organism>
<keyword evidence="3" id="KW-1185">Reference proteome</keyword>
<evidence type="ECO:0000313" key="2">
    <source>
        <dbReference type="EMBL" id="KHE42536.1"/>
    </source>
</evidence>
<dbReference type="Proteomes" id="UP000030889">
    <property type="component" value="Unassembled WGS sequence"/>
</dbReference>